<dbReference type="eggNOG" id="ENOG502S6QD">
    <property type="taxonomic scope" value="Eukaryota"/>
</dbReference>
<organism evidence="2 3">
    <name type="scientific">Kalmanozyma brasiliensis (strain GHG001)</name>
    <name type="common">Yeast</name>
    <name type="synonym">Pseudozyma brasiliensis</name>
    <dbReference type="NCBI Taxonomy" id="1365824"/>
    <lineage>
        <taxon>Eukaryota</taxon>
        <taxon>Fungi</taxon>
        <taxon>Dikarya</taxon>
        <taxon>Basidiomycota</taxon>
        <taxon>Ustilaginomycotina</taxon>
        <taxon>Ustilaginomycetes</taxon>
        <taxon>Ustilaginales</taxon>
        <taxon>Ustilaginaceae</taxon>
        <taxon>Kalmanozyma</taxon>
    </lineage>
</organism>
<dbReference type="HOGENOM" id="CLU_685364_0_0_1"/>
<dbReference type="InterPro" id="IPR029058">
    <property type="entry name" value="AB_hydrolase_fold"/>
</dbReference>
<keyword evidence="2" id="KW-0695">RNA-directed DNA polymerase</keyword>
<dbReference type="RefSeq" id="XP_016291990.1">
    <property type="nucleotide sequence ID" value="XM_016436719.1"/>
</dbReference>
<sequence length="402" mass="45463">MPVPIEKITTRHRASDGFPLATTIFRPKSSSDVKASVIFANATGVQGRFYHNVAEWLATNGVAAYTFDYRFSGASFPLECDPVKLAEDEDYFEEALRQCPEDADLTTTWCKVDLASIVRLAYESNPHADVTVIGHSLGGHLMAVLPSDHVYGPKAKVKRLLNVCGGNAFVKNQKEPDAAEFGFMEIIVKPLAEEKIFRAANLGLGYDLPYGPGKEWVQWYFHTHFAFNRPENMKLARGLKGIPLLYVGFEDDEKIGKNMMQKYLGMFDHSDGLKQSLWIDPPKKNWPPCGHVNAFTKTKQPKLVPVEHGEAYTSENDFQDAISKHPKPPRDTLTKEETIWKLFLDYITGREVDTSDAEYKVWTPQDERDIVKEREEDARARAENPREEDVLLGLVPPRKAKM</sequence>
<dbReference type="Proteomes" id="UP000019377">
    <property type="component" value="Unassembled WGS sequence"/>
</dbReference>
<keyword evidence="3" id="KW-1185">Reference proteome</keyword>
<dbReference type="OrthoDB" id="2542958at2759"/>
<evidence type="ECO:0000313" key="2">
    <source>
        <dbReference type="EMBL" id="EST07001.1"/>
    </source>
</evidence>
<dbReference type="GO" id="GO:0003964">
    <property type="term" value="F:RNA-directed DNA polymerase activity"/>
    <property type="evidence" value="ECO:0007669"/>
    <property type="project" value="UniProtKB-KW"/>
</dbReference>
<keyword evidence="2" id="KW-0808">Transferase</keyword>
<protein>
    <submittedName>
        <fullName evidence="2">Reverse transcriptase</fullName>
    </submittedName>
</protein>
<dbReference type="InterPro" id="IPR000073">
    <property type="entry name" value="AB_hydrolase_1"/>
</dbReference>
<reference evidence="3" key="1">
    <citation type="journal article" date="2013" name="Genome Announc.">
        <title>Draft genome sequence of Pseudozyma brasiliensis sp. nov. strain GHG001, a high producer of endo-1,4-xylanase isolated from an insect pest of sugarcane.</title>
        <authorList>
            <person name="Oliveira J.V.D.C."/>
            <person name="dos Santos R.A.C."/>
            <person name="Borges T.A."/>
            <person name="Riano-Pachon D.M."/>
            <person name="Goldman G.H."/>
        </authorList>
    </citation>
    <scope>NUCLEOTIDE SEQUENCE [LARGE SCALE GENOMIC DNA]</scope>
    <source>
        <strain evidence="3">GHG001</strain>
    </source>
</reference>
<evidence type="ECO:0000313" key="3">
    <source>
        <dbReference type="Proteomes" id="UP000019377"/>
    </source>
</evidence>
<name>V5E9G4_KALBG</name>
<accession>V5E9G4</accession>
<evidence type="ECO:0000259" key="1">
    <source>
        <dbReference type="Pfam" id="PF00561"/>
    </source>
</evidence>
<dbReference type="Pfam" id="PF00561">
    <property type="entry name" value="Abhydrolase_1"/>
    <property type="match status" value="1"/>
</dbReference>
<dbReference type="Gene3D" id="3.40.50.1820">
    <property type="entry name" value="alpha/beta hydrolase"/>
    <property type="match status" value="1"/>
</dbReference>
<dbReference type="AlphaFoldDB" id="V5E9G4"/>
<dbReference type="EMBL" id="KI545866">
    <property type="protein sequence ID" value="EST07001.1"/>
    <property type="molecule type" value="Genomic_DNA"/>
</dbReference>
<feature type="domain" description="AB hydrolase-1" evidence="1">
    <location>
        <begin position="50"/>
        <end position="170"/>
    </location>
</feature>
<keyword evidence="2" id="KW-0548">Nucleotidyltransferase</keyword>
<proteinExistence type="predicted"/>
<gene>
    <name evidence="2" type="ORF">PSEUBRA_SCAF23g05225</name>
</gene>
<dbReference type="GeneID" id="27419362"/>
<dbReference type="SUPFAM" id="SSF53474">
    <property type="entry name" value="alpha/beta-Hydrolases"/>
    <property type="match status" value="1"/>
</dbReference>
<dbReference type="OMA" id="CGHVNAF"/>